<feature type="transmembrane region" description="Helical" evidence="9">
    <location>
        <begin position="180"/>
        <end position="199"/>
    </location>
</feature>
<comment type="pathway">
    <text evidence="9">Protein modification; lipoprotein biosynthesis (signal peptide cleavage).</text>
</comment>
<dbReference type="Proteomes" id="UP000005113">
    <property type="component" value="Unassembled WGS sequence"/>
</dbReference>
<evidence type="ECO:0000256" key="2">
    <source>
        <dbReference type="ARBA" id="ARBA00022475"/>
    </source>
</evidence>
<gene>
    <name evidence="9" type="primary">lspA</name>
    <name evidence="12" type="ORF">SapgrDRAFT_1199</name>
</gene>
<proteinExistence type="inferred from homology"/>
<evidence type="ECO:0000256" key="6">
    <source>
        <dbReference type="ARBA" id="ARBA00022801"/>
    </source>
</evidence>
<dbReference type="PANTHER" id="PTHR33695">
    <property type="entry name" value="LIPOPROTEIN SIGNAL PEPTIDASE"/>
    <property type="match status" value="1"/>
</dbReference>
<dbReference type="PANTHER" id="PTHR33695:SF1">
    <property type="entry name" value="LIPOPROTEIN SIGNAL PEPTIDASE"/>
    <property type="match status" value="1"/>
</dbReference>
<dbReference type="InterPro" id="IPR001872">
    <property type="entry name" value="Peptidase_A8"/>
</dbReference>
<evidence type="ECO:0000256" key="4">
    <source>
        <dbReference type="ARBA" id="ARBA00022692"/>
    </source>
</evidence>
<dbReference type="PRINTS" id="PR00781">
    <property type="entry name" value="LIPOSIGPTASE"/>
</dbReference>
<evidence type="ECO:0000313" key="12">
    <source>
        <dbReference type="EMBL" id="EJF52923.1"/>
    </source>
</evidence>
<dbReference type="EC" id="3.4.23.36" evidence="9"/>
<evidence type="ECO:0000313" key="13">
    <source>
        <dbReference type="Proteomes" id="UP000005113"/>
    </source>
</evidence>
<feature type="active site" evidence="9">
    <location>
        <position position="185"/>
    </location>
</feature>
<feature type="region of interest" description="Disordered" evidence="11">
    <location>
        <begin position="217"/>
        <end position="260"/>
    </location>
</feature>
<name>J1I3L9_9BACT</name>
<comment type="function">
    <text evidence="9">This protein specifically catalyzes the removal of signal peptides from prolipoproteins.</text>
</comment>
<comment type="similarity">
    <text evidence="1 9 10">Belongs to the peptidase A8 family.</text>
</comment>
<feature type="active site" evidence="9">
    <location>
        <position position="151"/>
    </location>
</feature>
<comment type="caution">
    <text evidence="9">Lacks conserved residue(s) required for the propagation of feature annotation.</text>
</comment>
<keyword evidence="3 9" id="KW-0645">Protease</keyword>
<protein>
    <recommendedName>
        <fullName evidence="9">Lipoprotein signal peptidase</fullName>
        <ecNumber evidence="9">3.4.23.36</ecNumber>
    </recommendedName>
    <alternativeName>
        <fullName evidence="9">Prolipoprotein signal peptidase</fullName>
    </alternativeName>
    <alternativeName>
        <fullName evidence="9">Signal peptidase II</fullName>
        <shortName evidence="9">SPase II</shortName>
    </alternativeName>
</protein>
<keyword evidence="4 9" id="KW-0812">Transmembrane</keyword>
<dbReference type="EMBL" id="JH719942">
    <property type="protein sequence ID" value="EJF52923.1"/>
    <property type="molecule type" value="Genomic_DNA"/>
</dbReference>
<keyword evidence="7 9" id="KW-1133">Transmembrane helix</keyword>
<dbReference type="NCBIfam" id="NF011369">
    <property type="entry name" value="PRK14788.1"/>
    <property type="match status" value="1"/>
</dbReference>
<keyword evidence="2 9" id="KW-1003">Cell membrane</keyword>
<dbReference type="GO" id="GO:0004190">
    <property type="term" value="F:aspartic-type endopeptidase activity"/>
    <property type="evidence" value="ECO:0007669"/>
    <property type="project" value="UniProtKB-UniRule"/>
</dbReference>
<keyword evidence="6 9" id="KW-0378">Hydrolase</keyword>
<keyword evidence="12" id="KW-0449">Lipoprotein</keyword>
<evidence type="ECO:0000256" key="7">
    <source>
        <dbReference type="ARBA" id="ARBA00022989"/>
    </source>
</evidence>
<feature type="transmembrane region" description="Helical" evidence="9">
    <location>
        <begin position="68"/>
        <end position="89"/>
    </location>
</feature>
<evidence type="ECO:0000256" key="11">
    <source>
        <dbReference type="SAM" id="MobiDB-lite"/>
    </source>
</evidence>
<dbReference type="RefSeq" id="WP_002658227.1">
    <property type="nucleotide sequence ID" value="NZ_JH719942.1"/>
</dbReference>
<comment type="subcellular location">
    <subcellularLocation>
        <location evidence="9">Cell membrane</location>
        <topology evidence="9">Multi-pass membrane protein</topology>
    </subcellularLocation>
</comment>
<comment type="catalytic activity">
    <reaction evidence="9">
        <text>Release of signal peptides from bacterial membrane prolipoproteins. Hydrolyzes -Xaa-Yaa-Zaa-|-(S,diacylglyceryl)Cys-, in which Xaa is hydrophobic (preferably Leu), and Yaa (Ala or Ser) and Zaa (Gly or Ala) have small, neutral side chains.</text>
        <dbReference type="EC" id="3.4.23.36"/>
    </reaction>
</comment>
<reference evidence="13" key="1">
    <citation type="journal article" date="2012" name="Stand. Genomic Sci.">
        <title>Permanent draft genome sequence of the gliding predator Saprospira grandis strain Sa g1 (= HR1).</title>
        <authorList>
            <person name="Mavromatis K."/>
            <person name="Chertkov O."/>
            <person name="Lapidus A."/>
            <person name="Nolan M."/>
            <person name="Lucas S."/>
            <person name="Tice H."/>
            <person name="Del Rio T.G."/>
            <person name="Cheng J.F."/>
            <person name="Han C."/>
            <person name="Tapia R."/>
            <person name="Bruce D."/>
            <person name="Goodwin L.A."/>
            <person name="Pitluck S."/>
            <person name="Huntemann M."/>
            <person name="Liolios K."/>
            <person name="Pagani I."/>
            <person name="Ivanova N."/>
            <person name="Mikhailova N."/>
            <person name="Pati A."/>
            <person name="Chen A."/>
            <person name="Palaniappan K."/>
            <person name="Land M."/>
            <person name="Brambilla E.M."/>
            <person name="Rohde M."/>
            <person name="Spring S."/>
            <person name="Goker M."/>
            <person name="Detter J.C."/>
            <person name="Bristow J."/>
            <person name="Eisen J.A."/>
            <person name="Markowitz V."/>
            <person name="Hugenholtz P."/>
            <person name="Kyrpides N.C."/>
            <person name="Klenk H.P."/>
            <person name="Woyke T."/>
        </authorList>
    </citation>
    <scope>NUCLEOTIDE SEQUENCE [LARGE SCALE GENOMIC DNA]</scope>
    <source>
        <strain evidence="13">DSM 2844</strain>
    </source>
</reference>
<evidence type="ECO:0000256" key="3">
    <source>
        <dbReference type="ARBA" id="ARBA00022670"/>
    </source>
</evidence>
<evidence type="ECO:0000256" key="1">
    <source>
        <dbReference type="ARBA" id="ARBA00006139"/>
    </source>
</evidence>
<dbReference type="AlphaFoldDB" id="J1I3L9"/>
<accession>J1I3L9</accession>
<feature type="compositionally biased region" description="Basic and acidic residues" evidence="11">
    <location>
        <begin position="234"/>
        <end position="244"/>
    </location>
</feature>
<dbReference type="Pfam" id="PF01252">
    <property type="entry name" value="Peptidase_A8"/>
    <property type="match status" value="1"/>
</dbReference>
<keyword evidence="5 9" id="KW-0064">Aspartyl protease</keyword>
<evidence type="ECO:0000256" key="8">
    <source>
        <dbReference type="ARBA" id="ARBA00023136"/>
    </source>
</evidence>
<dbReference type="GO" id="GO:0005886">
    <property type="term" value="C:plasma membrane"/>
    <property type="evidence" value="ECO:0007669"/>
    <property type="project" value="UniProtKB-SubCell"/>
</dbReference>
<dbReference type="HOGENOM" id="CLU_083252_0_1_10"/>
<dbReference type="HAMAP" id="MF_00161">
    <property type="entry name" value="LspA"/>
    <property type="match status" value="1"/>
</dbReference>
<sequence length="260" mass="29168">MKRGILASLLLIVVLVADQWLKIWVKLNMQMGQHFNIFGEGQDWGQIYFTENPGMAFGLELGGEYGKLLLTSFRLVAVSIMSVYLYQIIKKKKGRTLISSVSFILAGALGNILDSVFYGAFFTESPIHGGLAEVTAYGEGYAPLLYGRVVDMFYFPLLEGDYPAWIPFVGGKHFLFFQPIFNLADASISLGVFLIIFCYQDFMETVGNLPKEEEKAVKEEAIASVEEQEEPTISEEKEEPKPSVEEQIGLEIDLEEEDDD</sequence>
<dbReference type="UniPathway" id="UPA00665"/>
<evidence type="ECO:0000256" key="10">
    <source>
        <dbReference type="RuleBase" id="RU004181"/>
    </source>
</evidence>
<feature type="transmembrane region" description="Helical" evidence="9">
    <location>
        <begin position="101"/>
        <end position="121"/>
    </location>
</feature>
<keyword evidence="8 9" id="KW-0472">Membrane</keyword>
<organism evidence="12 13">
    <name type="scientific">Saprospira grandis DSM 2844</name>
    <dbReference type="NCBI Taxonomy" id="694433"/>
    <lineage>
        <taxon>Bacteria</taxon>
        <taxon>Pseudomonadati</taxon>
        <taxon>Bacteroidota</taxon>
        <taxon>Saprospiria</taxon>
        <taxon>Saprospirales</taxon>
        <taxon>Saprospiraceae</taxon>
        <taxon>Saprospira</taxon>
    </lineage>
</organism>
<evidence type="ECO:0000256" key="9">
    <source>
        <dbReference type="HAMAP-Rule" id="MF_00161"/>
    </source>
</evidence>
<dbReference type="GO" id="GO:0006508">
    <property type="term" value="P:proteolysis"/>
    <property type="evidence" value="ECO:0007669"/>
    <property type="project" value="UniProtKB-KW"/>
</dbReference>
<evidence type="ECO:0000256" key="5">
    <source>
        <dbReference type="ARBA" id="ARBA00022750"/>
    </source>
</evidence>